<evidence type="ECO:0000313" key="3">
    <source>
        <dbReference type="EMBL" id="KAK9504773.1"/>
    </source>
</evidence>
<proteinExistence type="predicted"/>
<dbReference type="GO" id="GO:0008061">
    <property type="term" value="F:chitin binding"/>
    <property type="evidence" value="ECO:0007669"/>
    <property type="project" value="InterPro"/>
</dbReference>
<sequence length="654" mass="74934">MMEEEIMNESEVLEAKERLKRLIPYMTYYVNQNGGQHRTVQRPVFAVATTKEAASSYLSSSFPHHHYQPSAVSAASPTQQSYLVPVVVPSQQQQYHRQQPLSNNYQRFLIQQPSALTKMITQNYLSIGKQHQQQQYDGRPRIPTRLNTYSPQNKHSIATDHSVPLKQHYTGDQQPQILYKQQQQQRPFTYKQLQDPISYEDEESSVIYKTNSEENNSDELNYYNKAPEQVSINQHHKVAPELLAQFKLQDAIVPPLQYKKLIASQDIPGKQYYVLTRRPTVAPVTSLTQNTAKPILAQHHYNDDKDDSVTITQSQEIDVSTLAEPKYQTKYVTAKPNVVTIPRKEHHYPVNYHQHDEYDSVPLSDHQHQNDDSIEQQDIDQQQQAVLDDHIGAADDDVDGQFNNILGGFSLAKSLPEKITAENLDSSIKTLSKLLRILQRANALPHSAKTLVSNLPRNKDHPLSVKVSKISPKIAHSDDDSGTPGRAGIDYPAYDEIPETHFSCKEQRYKGFFGDPETGCQVWHYCDLNGGQASFLCPNGTIFSQVALTCDWWFNVKCASTSQLYVLNERLYKYILPQKLSFPEDYQGPLVDQYLELKFKEIEEKNRNKTEEAKKNSKAKDGDEEEEEEEEKEYELPFSEDKATSLNQVRSIKS</sequence>
<feature type="compositionally biased region" description="Basic and acidic residues" evidence="1">
    <location>
        <begin position="606"/>
        <end position="621"/>
    </location>
</feature>
<feature type="compositionally biased region" description="Acidic residues" evidence="1">
    <location>
        <begin position="622"/>
        <end position="633"/>
    </location>
</feature>
<feature type="compositionally biased region" description="Polar residues" evidence="1">
    <location>
        <begin position="644"/>
        <end position="654"/>
    </location>
</feature>
<organism evidence="3 4">
    <name type="scientific">Rhynocoris fuscipes</name>
    <dbReference type="NCBI Taxonomy" id="488301"/>
    <lineage>
        <taxon>Eukaryota</taxon>
        <taxon>Metazoa</taxon>
        <taxon>Ecdysozoa</taxon>
        <taxon>Arthropoda</taxon>
        <taxon>Hexapoda</taxon>
        <taxon>Insecta</taxon>
        <taxon>Pterygota</taxon>
        <taxon>Neoptera</taxon>
        <taxon>Paraneoptera</taxon>
        <taxon>Hemiptera</taxon>
        <taxon>Heteroptera</taxon>
        <taxon>Panheteroptera</taxon>
        <taxon>Cimicomorpha</taxon>
        <taxon>Reduviidae</taxon>
        <taxon>Harpactorinae</taxon>
        <taxon>Harpactorini</taxon>
        <taxon>Rhynocoris</taxon>
    </lineage>
</organism>
<feature type="region of interest" description="Disordered" evidence="1">
    <location>
        <begin position="606"/>
        <end position="654"/>
    </location>
</feature>
<dbReference type="AlphaFoldDB" id="A0AAW1D3Y6"/>
<dbReference type="InterPro" id="IPR002557">
    <property type="entry name" value="Chitin-bd_dom"/>
</dbReference>
<dbReference type="Gene3D" id="2.170.140.10">
    <property type="entry name" value="Chitin binding domain"/>
    <property type="match status" value="1"/>
</dbReference>
<dbReference type="SMART" id="SM00494">
    <property type="entry name" value="ChtBD2"/>
    <property type="match status" value="1"/>
</dbReference>
<dbReference type="PROSITE" id="PS50940">
    <property type="entry name" value="CHIT_BIND_II"/>
    <property type="match status" value="1"/>
</dbReference>
<evidence type="ECO:0000313" key="4">
    <source>
        <dbReference type="Proteomes" id="UP001461498"/>
    </source>
</evidence>
<dbReference type="Pfam" id="PF01607">
    <property type="entry name" value="CBM_14"/>
    <property type="match status" value="1"/>
</dbReference>
<evidence type="ECO:0000259" key="2">
    <source>
        <dbReference type="PROSITE" id="PS50940"/>
    </source>
</evidence>
<comment type="caution">
    <text evidence="3">The sequence shown here is derived from an EMBL/GenBank/DDBJ whole genome shotgun (WGS) entry which is preliminary data.</text>
</comment>
<dbReference type="PANTHER" id="PTHR22933:SF18">
    <property type="match status" value="1"/>
</dbReference>
<dbReference type="SUPFAM" id="SSF57625">
    <property type="entry name" value="Invertebrate chitin-binding proteins"/>
    <property type="match status" value="1"/>
</dbReference>
<feature type="region of interest" description="Disordered" evidence="1">
    <location>
        <begin position="358"/>
        <end position="380"/>
    </location>
</feature>
<evidence type="ECO:0000256" key="1">
    <source>
        <dbReference type="SAM" id="MobiDB-lite"/>
    </source>
</evidence>
<dbReference type="EMBL" id="JAPXFL010000006">
    <property type="protein sequence ID" value="KAK9504773.1"/>
    <property type="molecule type" value="Genomic_DNA"/>
</dbReference>
<protein>
    <recommendedName>
        <fullName evidence="2">Chitin-binding type-2 domain-containing protein</fullName>
    </recommendedName>
</protein>
<dbReference type="InterPro" id="IPR036508">
    <property type="entry name" value="Chitin-bd_dom_sf"/>
</dbReference>
<dbReference type="GO" id="GO:0005576">
    <property type="term" value="C:extracellular region"/>
    <property type="evidence" value="ECO:0007669"/>
    <property type="project" value="InterPro"/>
</dbReference>
<reference evidence="3 4" key="1">
    <citation type="submission" date="2022-12" db="EMBL/GenBank/DDBJ databases">
        <title>Chromosome-level genome assembly of true bugs.</title>
        <authorList>
            <person name="Ma L."/>
            <person name="Li H."/>
        </authorList>
    </citation>
    <scope>NUCLEOTIDE SEQUENCE [LARGE SCALE GENOMIC DNA]</scope>
    <source>
        <strain evidence="3">Lab_2022b</strain>
    </source>
</reference>
<feature type="domain" description="Chitin-binding type-2" evidence="2">
    <location>
        <begin position="501"/>
        <end position="560"/>
    </location>
</feature>
<dbReference type="InterPro" id="IPR052976">
    <property type="entry name" value="Scoloptoxin-like"/>
</dbReference>
<keyword evidence="4" id="KW-1185">Reference proteome</keyword>
<name>A0AAW1D3Y6_9HEMI</name>
<dbReference type="Proteomes" id="UP001461498">
    <property type="component" value="Unassembled WGS sequence"/>
</dbReference>
<dbReference type="PANTHER" id="PTHR22933">
    <property type="entry name" value="FI18007P1-RELATED"/>
    <property type="match status" value="1"/>
</dbReference>
<gene>
    <name evidence="3" type="ORF">O3M35_008962</name>
</gene>
<accession>A0AAW1D3Y6</accession>